<evidence type="ECO:0000313" key="2">
    <source>
        <dbReference type="EMBL" id="KAL0867942.1"/>
    </source>
</evidence>
<reference evidence="2 3" key="1">
    <citation type="submission" date="2024-06" db="EMBL/GenBank/DDBJ databases">
        <title>A chromosome-level genome assembly of beet webworm, Loxostege sticticalis.</title>
        <authorList>
            <person name="Zhang Y."/>
        </authorList>
    </citation>
    <scope>NUCLEOTIDE SEQUENCE [LARGE SCALE GENOMIC DNA]</scope>
    <source>
        <strain evidence="2">AQ026</strain>
        <tissue evidence="2">Whole body</tissue>
    </source>
</reference>
<evidence type="ECO:0000256" key="1">
    <source>
        <dbReference type="SAM" id="Phobius"/>
    </source>
</evidence>
<feature type="transmembrane region" description="Helical" evidence="1">
    <location>
        <begin position="137"/>
        <end position="157"/>
    </location>
</feature>
<dbReference type="Proteomes" id="UP001549920">
    <property type="component" value="Unassembled WGS sequence"/>
</dbReference>
<gene>
    <name evidence="2" type="ORF">ABMA27_008615</name>
</gene>
<sequence>MGPIRYYLFLVFVTELRRLPKLFHLDDFEKCMIKKDGIFCLGEFEIYSDVENNPLYDLIKEKAQDIRLYNRSLLHRGYCLPTRCPSTEANATARFESCVDAWARGHALRTRLRKLHYCRAHGQPPPVPDTNTTPHRIFLYVVYFYLFMNALGTLYDVNTGKSKNKNQFLMMFSLRNNWSKLTAAQDEGPEYLRGLRVINGIKTHLLFGAVNAHVGVVLAQSWQQEPRFIEKFLGGTLGYMIGSMTTVTQTFILVSNFLTTYNLLLLSHKVKLSLLMIPSLFIRRIVRMLPLYLFVIGFSATWWAQMGDGPIWPLMVGAESEICRDKFWPHVFFLQNIFDSKRICNVQTWVMAVDIQLHIPALIMIILLSKRKEKAIGTLYKILAGATVLTTILMVVLHYITSFPVVYVWAYICSTMINIYDPIFRALLIPVERLVYALINSVFIFTSGKMRSIVTDHLGWTGMRIIGRVSMGISMVHWCVNKTLAANRYTLIDTSNGMVLLDSIGVFVISFVLAIILTLMVEFPTTKMMDKLLSKL</sequence>
<dbReference type="EMBL" id="JBEUOH010000022">
    <property type="protein sequence ID" value="KAL0867942.1"/>
    <property type="molecule type" value="Genomic_DNA"/>
</dbReference>
<feature type="transmembrane region" description="Helical" evidence="1">
    <location>
        <begin position="237"/>
        <end position="264"/>
    </location>
</feature>
<feature type="transmembrane region" description="Helical" evidence="1">
    <location>
        <begin position="285"/>
        <end position="304"/>
    </location>
</feature>
<feature type="transmembrane region" description="Helical" evidence="1">
    <location>
        <begin position="349"/>
        <end position="368"/>
    </location>
</feature>
<dbReference type="PANTHER" id="PTHR11161:SF0">
    <property type="entry name" value="O-ACYLTRANSFERASE LIKE PROTEIN"/>
    <property type="match status" value="1"/>
</dbReference>
<feature type="transmembrane region" description="Helical" evidence="1">
    <location>
        <begin position="406"/>
        <end position="427"/>
    </location>
</feature>
<organism evidence="2 3">
    <name type="scientific">Loxostege sticticalis</name>
    <name type="common">Beet webworm moth</name>
    <dbReference type="NCBI Taxonomy" id="481309"/>
    <lineage>
        <taxon>Eukaryota</taxon>
        <taxon>Metazoa</taxon>
        <taxon>Ecdysozoa</taxon>
        <taxon>Arthropoda</taxon>
        <taxon>Hexapoda</taxon>
        <taxon>Insecta</taxon>
        <taxon>Pterygota</taxon>
        <taxon>Neoptera</taxon>
        <taxon>Endopterygota</taxon>
        <taxon>Lepidoptera</taxon>
        <taxon>Glossata</taxon>
        <taxon>Ditrysia</taxon>
        <taxon>Pyraloidea</taxon>
        <taxon>Crambidae</taxon>
        <taxon>Pyraustinae</taxon>
        <taxon>Loxostege</taxon>
    </lineage>
</organism>
<proteinExistence type="predicted"/>
<accession>A0ABR3HCH0</accession>
<name>A0ABR3HCH0_LOXSC</name>
<protein>
    <submittedName>
        <fullName evidence="2">Uncharacterized protein</fullName>
    </submittedName>
</protein>
<keyword evidence="3" id="KW-1185">Reference proteome</keyword>
<keyword evidence="1" id="KW-0472">Membrane</keyword>
<keyword evidence="1" id="KW-0812">Transmembrane</keyword>
<dbReference type="InterPro" id="IPR052728">
    <property type="entry name" value="O2_lipid_transport_reg"/>
</dbReference>
<feature type="transmembrane region" description="Helical" evidence="1">
    <location>
        <begin position="380"/>
        <end position="400"/>
    </location>
</feature>
<feature type="transmembrane region" description="Helical" evidence="1">
    <location>
        <begin position="498"/>
        <end position="521"/>
    </location>
</feature>
<dbReference type="PANTHER" id="PTHR11161">
    <property type="entry name" value="O-ACYLTRANSFERASE"/>
    <property type="match status" value="1"/>
</dbReference>
<keyword evidence="1" id="KW-1133">Transmembrane helix</keyword>
<evidence type="ECO:0000313" key="3">
    <source>
        <dbReference type="Proteomes" id="UP001549920"/>
    </source>
</evidence>
<comment type="caution">
    <text evidence="2">The sequence shown here is derived from an EMBL/GenBank/DDBJ whole genome shotgun (WGS) entry which is preliminary data.</text>
</comment>